<organism evidence="2 3">
    <name type="scientific">Tenacibaculum pelagium</name>
    <dbReference type="NCBI Taxonomy" id="2759527"/>
    <lineage>
        <taxon>Bacteria</taxon>
        <taxon>Pseudomonadati</taxon>
        <taxon>Bacteroidota</taxon>
        <taxon>Flavobacteriia</taxon>
        <taxon>Flavobacteriales</taxon>
        <taxon>Flavobacteriaceae</taxon>
        <taxon>Tenacibaculum</taxon>
    </lineage>
</organism>
<keyword evidence="3" id="KW-1185">Reference proteome</keyword>
<reference evidence="2 3" key="1">
    <citation type="submission" date="2020-07" db="EMBL/GenBank/DDBJ databases">
        <title>Bacterium isolated from marine sediment.</title>
        <authorList>
            <person name="Shang D."/>
            <person name="Du Z.-J."/>
        </authorList>
    </citation>
    <scope>NUCLEOTIDE SEQUENCE [LARGE SCALE GENOMIC DNA]</scope>
    <source>
        <strain evidence="2 3">S7007</strain>
    </source>
</reference>
<evidence type="ECO:0008006" key="4">
    <source>
        <dbReference type="Google" id="ProtNLM"/>
    </source>
</evidence>
<dbReference type="Proteomes" id="UP000563906">
    <property type="component" value="Unassembled WGS sequence"/>
</dbReference>
<feature type="chain" id="PRO_5032449234" description="Lipoprotein" evidence="1">
    <location>
        <begin position="21"/>
        <end position="228"/>
    </location>
</feature>
<sequence>MKVSIKIIFLLILISFLNCTQNTNEEQYIVYNDIFIELYGTDNLHVPFTHLFKLDSITQDSIHDKFIFPKNRPIDNRRLIVGMHDYLTMTQNLFMLPNYNLSTNKINYKMNNRGEKFKDFETNLIKKLYQLNKYPEPISLEKINNTGRFELLKSSEIGKLRDNNFFKENIDKVCYQASITLSKIAFDETMKNGCFLYHKIDNGGHGHPILIFFVKKIEGRWKITHFIE</sequence>
<name>A0A839ANC2_9FLAO</name>
<dbReference type="RefSeq" id="WP_182124193.1">
    <property type="nucleotide sequence ID" value="NZ_JACGLS010000001.1"/>
</dbReference>
<protein>
    <recommendedName>
        <fullName evidence="4">Lipoprotein</fullName>
    </recommendedName>
</protein>
<accession>A0A839ANC2</accession>
<evidence type="ECO:0000313" key="2">
    <source>
        <dbReference type="EMBL" id="MBA6155709.1"/>
    </source>
</evidence>
<keyword evidence="1" id="KW-0732">Signal</keyword>
<dbReference type="AlphaFoldDB" id="A0A839ANC2"/>
<proteinExistence type="predicted"/>
<comment type="caution">
    <text evidence="2">The sequence shown here is derived from an EMBL/GenBank/DDBJ whole genome shotgun (WGS) entry which is preliminary data.</text>
</comment>
<evidence type="ECO:0000313" key="3">
    <source>
        <dbReference type="Proteomes" id="UP000563906"/>
    </source>
</evidence>
<dbReference type="EMBL" id="JACGLS010000001">
    <property type="protein sequence ID" value="MBA6155709.1"/>
    <property type="molecule type" value="Genomic_DNA"/>
</dbReference>
<evidence type="ECO:0000256" key="1">
    <source>
        <dbReference type="SAM" id="SignalP"/>
    </source>
</evidence>
<feature type="signal peptide" evidence="1">
    <location>
        <begin position="1"/>
        <end position="20"/>
    </location>
</feature>
<gene>
    <name evidence="2" type="ORF">H3Z83_04115</name>
</gene>